<feature type="compositionally biased region" description="Low complexity" evidence="6">
    <location>
        <begin position="7"/>
        <end position="22"/>
    </location>
</feature>
<dbReference type="GO" id="GO:0008270">
    <property type="term" value="F:zinc ion binding"/>
    <property type="evidence" value="ECO:0007669"/>
    <property type="project" value="UniProtKB-KW"/>
</dbReference>
<keyword evidence="5" id="KW-0539">Nucleus</keyword>
<dbReference type="InterPro" id="IPR012337">
    <property type="entry name" value="RNaseH-like_sf"/>
</dbReference>
<protein>
    <recommendedName>
        <fullName evidence="12">HAT C-terminal dimerisation domain-containing protein</fullName>
    </recommendedName>
</protein>
<feature type="domain" description="HAT C-terminal dimerisation" evidence="7">
    <location>
        <begin position="1028"/>
        <end position="1102"/>
    </location>
</feature>
<dbReference type="InterPro" id="IPR052035">
    <property type="entry name" value="ZnF_BED_domain_contain"/>
</dbReference>
<proteinExistence type="predicted"/>
<evidence type="ECO:0000313" key="11">
    <source>
        <dbReference type="Proteomes" id="UP000593570"/>
    </source>
</evidence>
<evidence type="ECO:0000256" key="2">
    <source>
        <dbReference type="ARBA" id="ARBA00022723"/>
    </source>
</evidence>
<evidence type="ECO:0000259" key="9">
    <source>
        <dbReference type="Pfam" id="PF16547"/>
    </source>
</evidence>
<feature type="region of interest" description="Disordered" evidence="6">
    <location>
        <begin position="1"/>
        <end position="42"/>
    </location>
</feature>
<dbReference type="GO" id="GO:0005634">
    <property type="term" value="C:nucleus"/>
    <property type="evidence" value="ECO:0007669"/>
    <property type="project" value="UniProtKB-SubCell"/>
</dbReference>
<accession>A0A8H6LET9</accession>
<dbReference type="InterPro" id="IPR008906">
    <property type="entry name" value="HATC_C_dom"/>
</dbReference>
<comment type="caution">
    <text evidence="10">The sequence shown here is derived from an EMBL/GenBank/DDBJ whole genome shotgun (WGS) entry which is preliminary data.</text>
</comment>
<reference evidence="10 11" key="1">
    <citation type="journal article" date="2020" name="bioRxiv">
        <title>A chromosome-scale genome assembly for the Fusarium oxysporum strain Fo5176 to establish a model Arabidopsis-fungal pathosystem.</title>
        <authorList>
            <person name="Fokkens L."/>
            <person name="Guo L."/>
            <person name="Dora S."/>
            <person name="Wang B."/>
            <person name="Ye K."/>
            <person name="Sanchez-Rodriguez C."/>
            <person name="Croll D."/>
        </authorList>
    </citation>
    <scope>NUCLEOTIDE SEQUENCE [LARGE SCALE GENOMIC DNA]</scope>
    <source>
        <strain evidence="10 11">Fo5176</strain>
    </source>
</reference>
<feature type="domain" description="Proteasome activator Blm10 N-terminal" evidence="9">
    <location>
        <begin position="46"/>
        <end position="93"/>
    </location>
</feature>
<evidence type="ECO:0000313" key="10">
    <source>
        <dbReference type="EMBL" id="KAF6517579.1"/>
    </source>
</evidence>
<gene>
    <name evidence="10" type="ORF">HZS61_003140</name>
</gene>
<dbReference type="InterPro" id="IPR032372">
    <property type="entry name" value="Blm10_N"/>
</dbReference>
<evidence type="ECO:0000256" key="1">
    <source>
        <dbReference type="ARBA" id="ARBA00004123"/>
    </source>
</evidence>
<feature type="region of interest" description="Disordered" evidence="6">
    <location>
        <begin position="990"/>
        <end position="1020"/>
    </location>
</feature>
<dbReference type="Proteomes" id="UP000593570">
    <property type="component" value="Unassembled WGS sequence"/>
</dbReference>
<dbReference type="PANTHER" id="PTHR46481:SF10">
    <property type="entry name" value="ZINC FINGER BED DOMAIN-CONTAINING PROTEIN 39"/>
    <property type="match status" value="1"/>
</dbReference>
<evidence type="ECO:0000256" key="6">
    <source>
        <dbReference type="SAM" id="MobiDB-lite"/>
    </source>
</evidence>
<name>A0A8H6LET9_FUSOX</name>
<comment type="subcellular location">
    <subcellularLocation>
        <location evidence="1">Nucleus</location>
    </subcellularLocation>
</comment>
<feature type="compositionally biased region" description="Low complexity" evidence="6">
    <location>
        <begin position="995"/>
        <end position="1005"/>
    </location>
</feature>
<dbReference type="InterPro" id="IPR032430">
    <property type="entry name" value="Blm10_mid"/>
</dbReference>
<dbReference type="Pfam" id="PF16547">
    <property type="entry name" value="BLM10_N"/>
    <property type="match status" value="1"/>
</dbReference>
<keyword evidence="3" id="KW-0863">Zinc-finger</keyword>
<sequence>MYQNNDSPTSESSKLASSTSESGLMVNEGRNESIAEATAPRHGISEKRYKDRTLDYHSLLPYETESGSQADVWLQRIINELYTSIKGRDFRPGALQCTTQLSSWLQLKHEMSRNKRAKLVKLYYWLSLKPELSHTCSNSFCEMFKTLTKESHYLEPEKDLILDWKPLWQQMKARNFYDDQASFSTENVISTTCIEIICAHARLYFDPAQRYAILEEILPFFKADTVPSALAVVDVLTALFPTRPAPVDMHASRTDSMFPTFFHLWALMGQSMDSDFLFIKLIPMVTLTEAGNCMHDNMLATEWVQDQRNRMEHEGSNMSLNYNEMSDQVEAKILRSSTFAFKQIISKLMDGVFMLLDNLPTAGHIRECTLENGVRSVLQPVLSTLFASLSPELFDTALEKVVEFTTNRGILEARDEMASILNALCKVNPEKALKVFVPTLISNIRKTETQTTQRNQLVDQLVDQRPTQPTQWRTLLPREQAIANGFIKNFDKKHFQRLLMEWIVEANLSFETAEHDKLRKIFAYLNPCVKLCDANLSATSIRRKIVASYEQHKTKVMEVLQSSPGLIHVSFDGWRSGNRHALYGIMCFFQDEKNKPRKIVLGVPEVSTRHSGTNIAAEVLEIIDSYGIKNKIGYFTLDNAENNDSAMAVIGGELGFDGRKRRGRCFGHILNLSAKALLFGSNPEAFENQLSGAAALSETEHDLWRRRGPVGKLHNLVVDIDRSDVLSYLLRGVQQADMDQSIDPRVRARKPLNIVVDNDTRWLSQLYMIRRAIKLRPFLDVMILKHKQAWEQDNRSKRTGLMRRSAVQPRICLSENQLSNKDWDVLEHLATILGFYEVTVKTLEGDGIQRKRKRGWVGSYGNIWDVIQGFEFLMAKLEEYKAFAADYPDPEHFRININLGWQKLNKYYTILDETPIYYVALALHPAYRWGWFEEHWGKHPDWIATAKEMVQEVWETEYRNLEVVLSPGNEPVAKRRRKYQNAFEEYCEQSRYEPSSRLSTPTTTPARMRSSATPESPRDEYEAWQQSWVPTDTDIRDPIAYWQDNRAQYPRLSRMALDFLTIQPMSAECERLFSAAGRLVTPLRSRLEVDIIGMCLVLRSWIQAKIIDGLDPLFVPTQIKVESSARSEAGARESMASFLGRARELAEEEKGWE</sequence>
<organism evidence="10 11">
    <name type="scientific">Fusarium oxysporum f. sp. conglutinans</name>
    <dbReference type="NCBI Taxonomy" id="100902"/>
    <lineage>
        <taxon>Eukaryota</taxon>
        <taxon>Fungi</taxon>
        <taxon>Dikarya</taxon>
        <taxon>Ascomycota</taxon>
        <taxon>Pezizomycotina</taxon>
        <taxon>Sordariomycetes</taxon>
        <taxon>Hypocreomycetidae</taxon>
        <taxon>Hypocreales</taxon>
        <taxon>Nectriaceae</taxon>
        <taxon>Fusarium</taxon>
        <taxon>Fusarium oxysporum species complex</taxon>
    </lineage>
</organism>
<dbReference type="EMBL" id="JACDXP010000011">
    <property type="protein sequence ID" value="KAF6517579.1"/>
    <property type="molecule type" value="Genomic_DNA"/>
</dbReference>
<dbReference type="Pfam" id="PF16507">
    <property type="entry name" value="HEAT_PSME4_mid"/>
    <property type="match status" value="1"/>
</dbReference>
<feature type="domain" description="Proteasome activator Blm10 middle HEAT repeats region" evidence="8">
    <location>
        <begin position="279"/>
        <end position="446"/>
    </location>
</feature>
<keyword evidence="4" id="KW-0862">Zinc</keyword>
<dbReference type="Pfam" id="PF05699">
    <property type="entry name" value="Dimer_Tnp_hAT"/>
    <property type="match status" value="1"/>
</dbReference>
<evidence type="ECO:0000256" key="5">
    <source>
        <dbReference type="ARBA" id="ARBA00023242"/>
    </source>
</evidence>
<evidence type="ECO:0000256" key="4">
    <source>
        <dbReference type="ARBA" id="ARBA00022833"/>
    </source>
</evidence>
<dbReference type="PANTHER" id="PTHR46481">
    <property type="entry name" value="ZINC FINGER BED DOMAIN-CONTAINING PROTEIN 4"/>
    <property type="match status" value="1"/>
</dbReference>
<evidence type="ECO:0008006" key="12">
    <source>
        <dbReference type="Google" id="ProtNLM"/>
    </source>
</evidence>
<dbReference type="AlphaFoldDB" id="A0A8H6LET9"/>
<dbReference type="GO" id="GO:0046983">
    <property type="term" value="F:protein dimerization activity"/>
    <property type="evidence" value="ECO:0007669"/>
    <property type="project" value="InterPro"/>
</dbReference>
<evidence type="ECO:0000259" key="7">
    <source>
        <dbReference type="Pfam" id="PF05699"/>
    </source>
</evidence>
<evidence type="ECO:0000256" key="3">
    <source>
        <dbReference type="ARBA" id="ARBA00022771"/>
    </source>
</evidence>
<evidence type="ECO:0000259" key="8">
    <source>
        <dbReference type="Pfam" id="PF16507"/>
    </source>
</evidence>
<keyword evidence="2" id="KW-0479">Metal-binding</keyword>
<dbReference type="SUPFAM" id="SSF53098">
    <property type="entry name" value="Ribonuclease H-like"/>
    <property type="match status" value="1"/>
</dbReference>